<name>A0A914CVG9_9BILA</name>
<dbReference type="Pfam" id="PF17906">
    <property type="entry name" value="HTH_48"/>
    <property type="match status" value="1"/>
</dbReference>
<organism evidence="2 3">
    <name type="scientific">Acrobeloides nanus</name>
    <dbReference type="NCBI Taxonomy" id="290746"/>
    <lineage>
        <taxon>Eukaryota</taxon>
        <taxon>Metazoa</taxon>
        <taxon>Ecdysozoa</taxon>
        <taxon>Nematoda</taxon>
        <taxon>Chromadorea</taxon>
        <taxon>Rhabditida</taxon>
        <taxon>Tylenchina</taxon>
        <taxon>Cephalobomorpha</taxon>
        <taxon>Cephaloboidea</taxon>
        <taxon>Cephalobidae</taxon>
        <taxon>Acrobeloides</taxon>
    </lineage>
</organism>
<reference evidence="3" key="1">
    <citation type="submission" date="2022-11" db="UniProtKB">
        <authorList>
            <consortium name="WormBaseParasite"/>
        </authorList>
    </citation>
    <scope>IDENTIFICATION</scope>
</reference>
<dbReference type="Gene3D" id="1.10.10.1450">
    <property type="match status" value="1"/>
</dbReference>
<proteinExistence type="predicted"/>
<dbReference type="WBParaSite" id="ACRNAN_scaffold1520.g28086.t1">
    <property type="protein sequence ID" value="ACRNAN_scaffold1520.g28086.t1"/>
    <property type="gene ID" value="ACRNAN_scaffold1520.g28086"/>
</dbReference>
<accession>A0A914CVG9</accession>
<feature type="domain" description="Mos1 transposase HTH" evidence="1">
    <location>
        <begin position="1"/>
        <end position="27"/>
    </location>
</feature>
<dbReference type="Proteomes" id="UP000887540">
    <property type="component" value="Unplaced"/>
</dbReference>
<evidence type="ECO:0000313" key="3">
    <source>
        <dbReference type="WBParaSite" id="ACRNAN_scaffold1520.g28086.t1"/>
    </source>
</evidence>
<dbReference type="AlphaFoldDB" id="A0A914CVG9"/>
<evidence type="ECO:0000313" key="2">
    <source>
        <dbReference type="Proteomes" id="UP000887540"/>
    </source>
</evidence>
<evidence type="ECO:0000259" key="1">
    <source>
        <dbReference type="Pfam" id="PF17906"/>
    </source>
</evidence>
<sequence length="91" mass="10561">MLYHFEKGNTADEAFRNINELFGEETIGSTVKECSLKNWMMNKVYEDLDELVDDVKAWIASKNRDFFVCGIDMLPSKWETVIEVDGEYAPE</sequence>
<protein>
    <submittedName>
        <fullName evidence="3">Mos1 transposase HTH domain-containing protein</fullName>
    </submittedName>
</protein>
<keyword evidence="2" id="KW-1185">Reference proteome</keyword>
<dbReference type="InterPro" id="IPR041426">
    <property type="entry name" value="Mos1_HTH"/>
</dbReference>